<feature type="region of interest" description="Disordered" evidence="1">
    <location>
        <begin position="30"/>
        <end position="53"/>
    </location>
</feature>
<feature type="signal peptide" evidence="2">
    <location>
        <begin position="1"/>
        <end position="32"/>
    </location>
</feature>
<dbReference type="Proteomes" id="UP000600139">
    <property type="component" value="Unassembled WGS sequence"/>
</dbReference>
<reference evidence="3" key="1">
    <citation type="submission" date="2021-01" db="EMBL/GenBank/DDBJ databases">
        <title>Modified the classification status of verrucomicrobia.</title>
        <authorList>
            <person name="Feng X."/>
        </authorList>
    </citation>
    <scope>NUCLEOTIDE SEQUENCE</scope>
    <source>
        <strain evidence="3">JCM 18052</strain>
    </source>
</reference>
<evidence type="ECO:0000256" key="2">
    <source>
        <dbReference type="SAM" id="SignalP"/>
    </source>
</evidence>
<keyword evidence="4" id="KW-1185">Reference proteome</keyword>
<feature type="compositionally biased region" description="Pro residues" evidence="1">
    <location>
        <begin position="35"/>
        <end position="50"/>
    </location>
</feature>
<keyword evidence="2" id="KW-0732">Signal</keyword>
<name>A0A934R9R0_9BACT</name>
<organism evidence="3 4">
    <name type="scientific">Luteolibacter yonseiensis</name>
    <dbReference type="NCBI Taxonomy" id="1144680"/>
    <lineage>
        <taxon>Bacteria</taxon>
        <taxon>Pseudomonadati</taxon>
        <taxon>Verrucomicrobiota</taxon>
        <taxon>Verrucomicrobiia</taxon>
        <taxon>Verrucomicrobiales</taxon>
        <taxon>Verrucomicrobiaceae</taxon>
        <taxon>Luteolibacter</taxon>
    </lineage>
</organism>
<gene>
    <name evidence="3" type="ORF">JIN84_20855</name>
</gene>
<evidence type="ECO:0000313" key="4">
    <source>
        <dbReference type="Proteomes" id="UP000600139"/>
    </source>
</evidence>
<sequence length="270" mass="29232">MTTRHPTTGTPGKIIPLLCTFFLGGLAHDSQAQTPPQPIAPAPAIPPPAPAKTDPDAALVISLLGQNLSNRTFSFATVAEACSGKRVLPLTDDAAHKRVTAAIEKALTATFEGSGREDSPVSKLHSADEISKFFEDNIHKHLNGIPGIKCDPPPARGAGHQRPDYPNLRIVDEESKIVFYLDPKPLPQGTADASSLTFHFEPKNETLKINEDAVHLLAGIEHEGKEGAWKFTGWRIVDLSKVKVRLKAEFQATNNDLYQKTELSLPGSSR</sequence>
<comment type="caution">
    <text evidence="3">The sequence shown here is derived from an EMBL/GenBank/DDBJ whole genome shotgun (WGS) entry which is preliminary data.</text>
</comment>
<protein>
    <submittedName>
        <fullName evidence="3">Uncharacterized protein</fullName>
    </submittedName>
</protein>
<proteinExistence type="predicted"/>
<feature type="chain" id="PRO_5038085669" evidence="2">
    <location>
        <begin position="33"/>
        <end position="270"/>
    </location>
</feature>
<evidence type="ECO:0000256" key="1">
    <source>
        <dbReference type="SAM" id="MobiDB-lite"/>
    </source>
</evidence>
<dbReference type="EMBL" id="JAENIK010000013">
    <property type="protein sequence ID" value="MBK1818085.1"/>
    <property type="molecule type" value="Genomic_DNA"/>
</dbReference>
<dbReference type="RefSeq" id="WP_200353040.1">
    <property type="nucleotide sequence ID" value="NZ_BAABHZ010000002.1"/>
</dbReference>
<dbReference type="AlphaFoldDB" id="A0A934R9R0"/>
<evidence type="ECO:0000313" key="3">
    <source>
        <dbReference type="EMBL" id="MBK1818085.1"/>
    </source>
</evidence>
<accession>A0A934R9R0</accession>